<reference evidence="2" key="1">
    <citation type="submission" date="2020-11" db="EMBL/GenBank/DDBJ databases">
        <title>Sequencing the genomes of 1000 actinobacteria strains.</title>
        <authorList>
            <person name="Klenk H.-P."/>
        </authorList>
    </citation>
    <scope>NUCLEOTIDE SEQUENCE</scope>
    <source>
        <strain evidence="2">DSM 45632</strain>
    </source>
</reference>
<gene>
    <name evidence="2" type="ORF">IW254_000556</name>
</gene>
<dbReference type="EMBL" id="JADOUE010000001">
    <property type="protein sequence ID" value="MBG6121587.1"/>
    <property type="molecule type" value="Genomic_DNA"/>
</dbReference>
<protein>
    <recommendedName>
        <fullName evidence="4">Small multi-drug export protein</fullName>
    </recommendedName>
</protein>
<evidence type="ECO:0000313" key="3">
    <source>
        <dbReference type="Proteomes" id="UP000658613"/>
    </source>
</evidence>
<feature type="transmembrane region" description="Helical" evidence="1">
    <location>
        <begin position="48"/>
        <end position="68"/>
    </location>
</feature>
<feature type="transmembrane region" description="Helical" evidence="1">
    <location>
        <begin position="104"/>
        <end position="124"/>
    </location>
</feature>
<keyword evidence="3" id="KW-1185">Reference proteome</keyword>
<comment type="caution">
    <text evidence="2">The sequence shown here is derived from an EMBL/GenBank/DDBJ whole genome shotgun (WGS) entry which is preliminary data.</text>
</comment>
<evidence type="ECO:0008006" key="4">
    <source>
        <dbReference type="Google" id="ProtNLM"/>
    </source>
</evidence>
<evidence type="ECO:0000313" key="2">
    <source>
        <dbReference type="EMBL" id="MBG6121587.1"/>
    </source>
</evidence>
<sequence>MLESLQSFTQSLPEWLQWFGVMVIGAIPFLEGFLATVTGIIVGVWPPIAIAAAIAGNMIAIFVCVLLADTIRSRFINDDHKGNEEKTQRLHVLFEKYGTPGVTLVGNFIIPSHLVAVALIGFGVSRERVLIWQFISITLLAAVFGTLTAFGVDFLSN</sequence>
<feature type="transmembrane region" description="Helical" evidence="1">
    <location>
        <begin position="130"/>
        <end position="155"/>
    </location>
</feature>
<name>A0A931GS18_9CORY</name>
<keyword evidence="1" id="KW-0472">Membrane</keyword>
<dbReference type="RefSeq" id="WP_196824111.1">
    <property type="nucleotide sequence ID" value="NZ_CP046980.1"/>
</dbReference>
<keyword evidence="1" id="KW-1133">Transmembrane helix</keyword>
<organism evidence="2 3">
    <name type="scientific">Corynebacterium aquatimens</name>
    <dbReference type="NCBI Taxonomy" id="1190508"/>
    <lineage>
        <taxon>Bacteria</taxon>
        <taxon>Bacillati</taxon>
        <taxon>Actinomycetota</taxon>
        <taxon>Actinomycetes</taxon>
        <taxon>Mycobacteriales</taxon>
        <taxon>Corynebacteriaceae</taxon>
        <taxon>Corynebacterium</taxon>
    </lineage>
</organism>
<evidence type="ECO:0000256" key="1">
    <source>
        <dbReference type="SAM" id="Phobius"/>
    </source>
</evidence>
<feature type="transmembrane region" description="Helical" evidence="1">
    <location>
        <begin position="21"/>
        <end position="42"/>
    </location>
</feature>
<accession>A0A931GS18</accession>
<dbReference type="Proteomes" id="UP000658613">
    <property type="component" value="Unassembled WGS sequence"/>
</dbReference>
<dbReference type="AlphaFoldDB" id="A0A931GS18"/>
<proteinExistence type="predicted"/>
<keyword evidence="1" id="KW-0812">Transmembrane</keyword>